<dbReference type="Gene3D" id="6.10.250.690">
    <property type="match status" value="1"/>
</dbReference>
<keyword evidence="1 5" id="KW-0597">Phosphoprotein</keyword>
<dbReference type="InterPro" id="IPR039420">
    <property type="entry name" value="WalR-like"/>
</dbReference>
<dbReference type="PANTHER" id="PTHR48111">
    <property type="entry name" value="REGULATOR OF RPOS"/>
    <property type="match status" value="1"/>
</dbReference>
<keyword evidence="4" id="KW-0804">Transcription</keyword>
<dbReference type="PANTHER" id="PTHR48111:SF4">
    <property type="entry name" value="DNA-BINDING DUAL TRANSCRIPTIONAL REGULATOR OMPR"/>
    <property type="match status" value="1"/>
</dbReference>
<evidence type="ECO:0000259" key="7">
    <source>
        <dbReference type="PROSITE" id="PS50110"/>
    </source>
</evidence>
<keyword evidence="3 6" id="KW-0238">DNA-binding</keyword>
<sequence>MARVMVAEDDHKQAELVRAYLTHEGHEAVVVTRGRAVLEQVRLAPPDLLVLDLMLPEVDGWEVCRRLRAEHTLPILMVTARSTVEDRLLGLDLGADDYLTKPYDPRELMARVRALLRRAQVSPERAVTPAVLGVGDLRLDPDQHEVTIDGVPVTCTSGEFLILETLLASPGRVFTRAQLLDRTRGSSQNVTERTIDVHVSNLRRKIERDPRTPRYLLTVFGVGYKLGPGA</sequence>
<dbReference type="CDD" id="cd17574">
    <property type="entry name" value="REC_OmpR"/>
    <property type="match status" value="1"/>
</dbReference>
<evidence type="ECO:0000313" key="9">
    <source>
        <dbReference type="EMBL" id="MDP9830300.1"/>
    </source>
</evidence>
<feature type="domain" description="Response regulatory" evidence="7">
    <location>
        <begin position="3"/>
        <end position="116"/>
    </location>
</feature>
<feature type="domain" description="OmpR/PhoB-type" evidence="8">
    <location>
        <begin position="129"/>
        <end position="228"/>
    </location>
</feature>
<dbReference type="InterPro" id="IPR016032">
    <property type="entry name" value="Sig_transdc_resp-reg_C-effctor"/>
</dbReference>
<keyword evidence="2" id="KW-0805">Transcription regulation</keyword>
<reference evidence="9 10" key="1">
    <citation type="submission" date="2023-07" db="EMBL/GenBank/DDBJ databases">
        <title>Sequencing the genomes of 1000 actinobacteria strains.</title>
        <authorList>
            <person name="Klenk H.-P."/>
        </authorList>
    </citation>
    <scope>NUCLEOTIDE SEQUENCE [LARGE SCALE GENOMIC DNA]</scope>
    <source>
        <strain evidence="9 10">DSM 44388</strain>
    </source>
</reference>
<dbReference type="Gene3D" id="3.40.50.2300">
    <property type="match status" value="1"/>
</dbReference>
<keyword evidence="10" id="KW-1185">Reference proteome</keyword>
<dbReference type="SUPFAM" id="SSF46894">
    <property type="entry name" value="C-terminal effector domain of the bipartite response regulators"/>
    <property type="match status" value="1"/>
</dbReference>
<dbReference type="Gene3D" id="1.10.10.10">
    <property type="entry name" value="Winged helix-like DNA-binding domain superfamily/Winged helix DNA-binding domain"/>
    <property type="match status" value="1"/>
</dbReference>
<accession>A0ABT9PE95</accession>
<feature type="DNA-binding region" description="OmpR/PhoB-type" evidence="6">
    <location>
        <begin position="129"/>
        <end position="228"/>
    </location>
</feature>
<evidence type="ECO:0000256" key="1">
    <source>
        <dbReference type="ARBA" id="ARBA00022553"/>
    </source>
</evidence>
<proteinExistence type="predicted"/>
<dbReference type="Proteomes" id="UP001235712">
    <property type="component" value="Unassembled WGS sequence"/>
</dbReference>
<dbReference type="RefSeq" id="WP_307249340.1">
    <property type="nucleotide sequence ID" value="NZ_JAUSQZ010000001.1"/>
</dbReference>
<dbReference type="InterPro" id="IPR011006">
    <property type="entry name" value="CheY-like_superfamily"/>
</dbReference>
<evidence type="ECO:0000256" key="6">
    <source>
        <dbReference type="PROSITE-ProRule" id="PRU01091"/>
    </source>
</evidence>
<gene>
    <name evidence="9" type="ORF">J2S57_006049</name>
</gene>
<dbReference type="SUPFAM" id="SSF52172">
    <property type="entry name" value="CheY-like"/>
    <property type="match status" value="1"/>
</dbReference>
<dbReference type="CDD" id="cd00383">
    <property type="entry name" value="trans_reg_C"/>
    <property type="match status" value="1"/>
</dbReference>
<evidence type="ECO:0000313" key="10">
    <source>
        <dbReference type="Proteomes" id="UP001235712"/>
    </source>
</evidence>
<protein>
    <submittedName>
        <fullName evidence="9">DNA-binding response OmpR family regulator</fullName>
    </submittedName>
</protein>
<dbReference type="GO" id="GO:0003677">
    <property type="term" value="F:DNA binding"/>
    <property type="evidence" value="ECO:0007669"/>
    <property type="project" value="UniProtKB-KW"/>
</dbReference>
<dbReference type="SMART" id="SM00862">
    <property type="entry name" value="Trans_reg_C"/>
    <property type="match status" value="1"/>
</dbReference>
<comment type="caution">
    <text evidence="9">The sequence shown here is derived from an EMBL/GenBank/DDBJ whole genome shotgun (WGS) entry which is preliminary data.</text>
</comment>
<dbReference type="InterPro" id="IPR001789">
    <property type="entry name" value="Sig_transdc_resp-reg_receiver"/>
</dbReference>
<dbReference type="EMBL" id="JAUSQZ010000001">
    <property type="protein sequence ID" value="MDP9830300.1"/>
    <property type="molecule type" value="Genomic_DNA"/>
</dbReference>
<dbReference type="Pfam" id="PF00486">
    <property type="entry name" value="Trans_reg_C"/>
    <property type="match status" value="1"/>
</dbReference>
<dbReference type="PROSITE" id="PS50110">
    <property type="entry name" value="RESPONSE_REGULATORY"/>
    <property type="match status" value="1"/>
</dbReference>
<name>A0ABT9PE95_9ACTN</name>
<dbReference type="InterPro" id="IPR036388">
    <property type="entry name" value="WH-like_DNA-bd_sf"/>
</dbReference>
<evidence type="ECO:0000256" key="2">
    <source>
        <dbReference type="ARBA" id="ARBA00023015"/>
    </source>
</evidence>
<dbReference type="SMART" id="SM00448">
    <property type="entry name" value="REC"/>
    <property type="match status" value="1"/>
</dbReference>
<evidence type="ECO:0000259" key="8">
    <source>
        <dbReference type="PROSITE" id="PS51755"/>
    </source>
</evidence>
<evidence type="ECO:0000256" key="5">
    <source>
        <dbReference type="PROSITE-ProRule" id="PRU00169"/>
    </source>
</evidence>
<evidence type="ECO:0000256" key="4">
    <source>
        <dbReference type="ARBA" id="ARBA00023163"/>
    </source>
</evidence>
<dbReference type="InterPro" id="IPR001867">
    <property type="entry name" value="OmpR/PhoB-type_DNA-bd"/>
</dbReference>
<dbReference type="PROSITE" id="PS51755">
    <property type="entry name" value="OMPR_PHOB"/>
    <property type="match status" value="1"/>
</dbReference>
<organism evidence="9 10">
    <name type="scientific">Kineosporia succinea</name>
    <dbReference type="NCBI Taxonomy" id="84632"/>
    <lineage>
        <taxon>Bacteria</taxon>
        <taxon>Bacillati</taxon>
        <taxon>Actinomycetota</taxon>
        <taxon>Actinomycetes</taxon>
        <taxon>Kineosporiales</taxon>
        <taxon>Kineosporiaceae</taxon>
        <taxon>Kineosporia</taxon>
    </lineage>
</organism>
<feature type="modified residue" description="4-aspartylphosphate" evidence="5">
    <location>
        <position position="52"/>
    </location>
</feature>
<evidence type="ECO:0000256" key="3">
    <source>
        <dbReference type="ARBA" id="ARBA00023125"/>
    </source>
</evidence>
<dbReference type="Pfam" id="PF00072">
    <property type="entry name" value="Response_reg"/>
    <property type="match status" value="1"/>
</dbReference>